<organism evidence="2 3">
    <name type="scientific">Brassicogethes aeneus</name>
    <name type="common">Rape pollen beetle</name>
    <name type="synonym">Meligethes aeneus</name>
    <dbReference type="NCBI Taxonomy" id="1431903"/>
    <lineage>
        <taxon>Eukaryota</taxon>
        <taxon>Metazoa</taxon>
        <taxon>Ecdysozoa</taxon>
        <taxon>Arthropoda</taxon>
        <taxon>Hexapoda</taxon>
        <taxon>Insecta</taxon>
        <taxon>Pterygota</taxon>
        <taxon>Neoptera</taxon>
        <taxon>Endopterygota</taxon>
        <taxon>Coleoptera</taxon>
        <taxon>Polyphaga</taxon>
        <taxon>Cucujiformia</taxon>
        <taxon>Nitidulidae</taxon>
        <taxon>Meligethinae</taxon>
        <taxon>Brassicogethes</taxon>
    </lineage>
</organism>
<accession>A0A9P0ASK3</accession>
<protein>
    <submittedName>
        <fullName evidence="2">Uncharacterized protein</fullName>
    </submittedName>
</protein>
<feature type="compositionally biased region" description="Basic and acidic residues" evidence="1">
    <location>
        <begin position="352"/>
        <end position="375"/>
    </location>
</feature>
<dbReference type="AlphaFoldDB" id="A0A9P0ASK3"/>
<feature type="region of interest" description="Disordered" evidence="1">
    <location>
        <begin position="1"/>
        <end position="124"/>
    </location>
</feature>
<feature type="compositionally biased region" description="Basic and acidic residues" evidence="1">
    <location>
        <begin position="383"/>
        <end position="423"/>
    </location>
</feature>
<evidence type="ECO:0000313" key="3">
    <source>
        <dbReference type="Proteomes" id="UP001154078"/>
    </source>
</evidence>
<feature type="region of interest" description="Disordered" evidence="1">
    <location>
        <begin position="477"/>
        <end position="498"/>
    </location>
</feature>
<feature type="compositionally biased region" description="Polar residues" evidence="1">
    <location>
        <begin position="33"/>
        <end position="42"/>
    </location>
</feature>
<proteinExistence type="predicted"/>
<evidence type="ECO:0000256" key="1">
    <source>
        <dbReference type="SAM" id="MobiDB-lite"/>
    </source>
</evidence>
<keyword evidence="3" id="KW-1185">Reference proteome</keyword>
<dbReference type="Proteomes" id="UP001154078">
    <property type="component" value="Chromosome 11"/>
</dbReference>
<reference evidence="2" key="1">
    <citation type="submission" date="2021-12" db="EMBL/GenBank/DDBJ databases">
        <authorList>
            <person name="King R."/>
        </authorList>
    </citation>
    <scope>NUCLEOTIDE SEQUENCE</scope>
</reference>
<feature type="compositionally biased region" description="Basic and acidic residues" evidence="1">
    <location>
        <begin position="294"/>
        <end position="337"/>
    </location>
</feature>
<feature type="compositionally biased region" description="Basic and acidic residues" evidence="1">
    <location>
        <begin position="90"/>
        <end position="106"/>
    </location>
</feature>
<dbReference type="EMBL" id="OV121142">
    <property type="protein sequence ID" value="CAH0549472.1"/>
    <property type="molecule type" value="Genomic_DNA"/>
</dbReference>
<feature type="compositionally biased region" description="Basic and acidic residues" evidence="1">
    <location>
        <begin position="480"/>
        <end position="498"/>
    </location>
</feature>
<feature type="compositionally biased region" description="Basic and acidic residues" evidence="1">
    <location>
        <begin position="266"/>
        <end position="280"/>
    </location>
</feature>
<sequence length="567" mass="68070">MSKVEGWKVVGGSSGIGSDHPPSPDSPDAPDNRFSTLDNQSTSDEDWNGDPADSTLYLMHGPAQMTLPRPKNAQQEVRGKSPDPTQQRFSRYEDEKFRKSTKEIRDSGYSFGSQDNINNNTTNSNITKYLEKPIAKFTNNNYLERQKSLEKEKVERQKSLDTEDRYYNDAYYQEKEKYNNRYDRERFAERYTDENKKYHKEELRRTDKDKPIKYFEDDGFDENIRYRSKSTDFDRQHQRFSYDEEEFFDDSRRFKEPPVAKTRQKYAGDESNSKYYKENSRYYQETTKPTGKFMPEDPRYYEPEKPRRKPSPEKYSSRSERDEKISRSKEYFEEVSIRRAAQYRQRSPSPPEECKAPRDRFKDAKEKFLLMERVPEPPSPPHNSKEKNVVRRQESMAYATRERYDDSYYDEHPKASPRKITEEVRYRRDISGERYRNTDKFDPKRRSMFSLLEEEHKKNSNEIAKELKRRSYLETSSYHDGFDYPRGPRDSRDPRHFQDEDRYKSIELEKVEKYNQKFDNKNQKVKNRHSYAEPKLRVEKNGKKHFSEMLHRTNSSVSNNNRVGIPY</sequence>
<dbReference type="OrthoDB" id="9994380at2759"/>
<evidence type="ECO:0000313" key="2">
    <source>
        <dbReference type="EMBL" id="CAH0549472.1"/>
    </source>
</evidence>
<feature type="region of interest" description="Disordered" evidence="1">
    <location>
        <begin position="251"/>
        <end position="423"/>
    </location>
</feature>
<name>A0A9P0ASK3_BRAAE</name>
<gene>
    <name evidence="2" type="ORF">MELIAE_LOCUS2603</name>
</gene>